<dbReference type="Proteomes" id="UP000293846">
    <property type="component" value="Unassembled WGS sequence"/>
</dbReference>
<evidence type="ECO:0000313" key="2">
    <source>
        <dbReference type="EMBL" id="TCJ00470.1"/>
    </source>
</evidence>
<dbReference type="EMBL" id="SJTH01000111">
    <property type="protein sequence ID" value="TCJ00470.1"/>
    <property type="molecule type" value="Genomic_DNA"/>
</dbReference>
<evidence type="ECO:0000259" key="1">
    <source>
        <dbReference type="Pfam" id="PF06725"/>
    </source>
</evidence>
<dbReference type="Pfam" id="PF06725">
    <property type="entry name" value="3D"/>
    <property type="match status" value="1"/>
</dbReference>
<name>A0A4R1ALC1_9BACI</name>
<accession>A0A4R1ALC1</accession>
<feature type="domain" description="3D" evidence="1">
    <location>
        <begin position="38"/>
        <end position="96"/>
    </location>
</feature>
<evidence type="ECO:0000313" key="3">
    <source>
        <dbReference type="Proteomes" id="UP000293846"/>
    </source>
</evidence>
<dbReference type="GO" id="GO:0019867">
    <property type="term" value="C:outer membrane"/>
    <property type="evidence" value="ECO:0007669"/>
    <property type="project" value="InterPro"/>
</dbReference>
<dbReference type="OrthoDB" id="9798935at2"/>
<dbReference type="AlphaFoldDB" id="A0A4R1ALC1"/>
<comment type="caution">
    <text evidence="2">The sequence shown here is derived from an EMBL/GenBank/DDBJ whole genome shotgun (WGS) entry which is preliminary data.</text>
</comment>
<gene>
    <name evidence="2" type="ORF">E0Y62_26725</name>
</gene>
<dbReference type="InterPro" id="IPR010611">
    <property type="entry name" value="3D_dom"/>
</dbReference>
<organism evidence="2 3">
    <name type="scientific">Cytobacillus praedii</name>
    <dbReference type="NCBI Taxonomy" id="1742358"/>
    <lineage>
        <taxon>Bacteria</taxon>
        <taxon>Bacillati</taxon>
        <taxon>Bacillota</taxon>
        <taxon>Bacilli</taxon>
        <taxon>Bacillales</taxon>
        <taxon>Bacillaceae</taxon>
        <taxon>Cytobacillus</taxon>
    </lineage>
</organism>
<proteinExistence type="predicted"/>
<reference evidence="2 3" key="1">
    <citation type="submission" date="2019-03" db="EMBL/GenBank/DDBJ databases">
        <authorList>
            <person name="Jensen L."/>
            <person name="Storgaard J."/>
            <person name="Sulaj E."/>
            <person name="Schramm A."/>
            <person name="Marshall I.P.G."/>
        </authorList>
    </citation>
    <scope>NUCLEOTIDE SEQUENCE [LARGE SCALE GENOMIC DNA]</scope>
    <source>
        <strain evidence="2 3">2017H2G3</strain>
    </source>
</reference>
<dbReference type="InterPro" id="IPR059180">
    <property type="entry name" value="3D_YorM"/>
</dbReference>
<dbReference type="GO" id="GO:0009254">
    <property type="term" value="P:peptidoglycan turnover"/>
    <property type="evidence" value="ECO:0007669"/>
    <property type="project" value="InterPro"/>
</dbReference>
<dbReference type="RefSeq" id="WP_131239597.1">
    <property type="nucleotide sequence ID" value="NZ_SJTH01000111.1"/>
</dbReference>
<protein>
    <recommendedName>
        <fullName evidence="1">3D domain-containing protein</fullName>
    </recommendedName>
</protein>
<keyword evidence="3" id="KW-1185">Reference proteome</keyword>
<dbReference type="CDD" id="cd14667">
    <property type="entry name" value="3D_containing_proteins"/>
    <property type="match status" value="1"/>
</dbReference>
<dbReference type="GO" id="GO:0004553">
    <property type="term" value="F:hydrolase activity, hydrolyzing O-glycosyl compounds"/>
    <property type="evidence" value="ECO:0007669"/>
    <property type="project" value="InterPro"/>
</dbReference>
<sequence>MELSFYTNHPSEGGGYGAITKSGYDISNTIKYQGMGIVASDNKQLPLYSIIEIEGLGKYIVLDSGGKITKNKLDVLVSTRKEAFERGRYKAKVSIIRIGKGD</sequence>